<dbReference type="Proteomes" id="UP001596066">
    <property type="component" value="Unassembled WGS sequence"/>
</dbReference>
<evidence type="ECO:0000313" key="4">
    <source>
        <dbReference type="EMBL" id="MFC5645700.1"/>
    </source>
</evidence>
<evidence type="ECO:0000256" key="1">
    <source>
        <dbReference type="SAM" id="MobiDB-lite"/>
    </source>
</evidence>
<name>A0ABW0VNB8_9ACTN</name>
<feature type="domain" description="3-hydroxyisobutyrate dehydrogenase-like NAD-binding" evidence="3">
    <location>
        <begin position="225"/>
        <end position="342"/>
    </location>
</feature>
<feature type="domain" description="6-phosphogluconate dehydrogenase NADP-binding" evidence="2">
    <location>
        <begin position="64"/>
        <end position="217"/>
    </location>
</feature>
<evidence type="ECO:0000259" key="3">
    <source>
        <dbReference type="Pfam" id="PF14833"/>
    </source>
</evidence>
<keyword evidence="4" id="KW-0560">Oxidoreductase</keyword>
<dbReference type="InterPro" id="IPR006115">
    <property type="entry name" value="6PGDH_NADP-bd"/>
</dbReference>
<reference evidence="5" key="1">
    <citation type="journal article" date="2019" name="Int. J. Syst. Evol. Microbiol.">
        <title>The Global Catalogue of Microorganisms (GCM) 10K type strain sequencing project: providing services to taxonomists for standard genome sequencing and annotation.</title>
        <authorList>
            <consortium name="The Broad Institute Genomics Platform"/>
            <consortium name="The Broad Institute Genome Sequencing Center for Infectious Disease"/>
            <person name="Wu L."/>
            <person name="Ma J."/>
        </authorList>
    </citation>
    <scope>NUCLEOTIDE SEQUENCE [LARGE SCALE GENOMIC DNA]</scope>
    <source>
        <strain evidence="5">CGMCC 4.1622</strain>
    </source>
</reference>
<dbReference type="InterPro" id="IPR051265">
    <property type="entry name" value="HIBADH-related_NP60_sf"/>
</dbReference>
<sequence length="348" mass="36436">MCTTRISPIPPSSRPPRRPAPRFPATAGPAGPAVRRGVPPGHRSPQYDHDRPHRHREQGATAVQVGFVGLGAMGREMTRRLLAAGHSVQVWNRSRPAVDTLVAEGARPAGQLADVFANEAVVSMLADDHAVESLLLDARLLESASTAVHVNMATVSPGLARRAAALHASHGVGYLAAPVLGRTDVAAAGNLNILAAGADPDIDRVEPLFEAMGRKTWRLGTRPEAANVAKICVNFMLTSAIESLSEATALAEANGLAAGDLLDLVTGTVFPGPVYAGYGAMIAERRYEPAGFRLALGRKDVGLALDTAAAAQVPLPLAELLREALDQAITAGHADHDLAALAETSRHR</sequence>
<dbReference type="SUPFAM" id="SSF48179">
    <property type="entry name" value="6-phosphogluconate dehydrogenase C-terminal domain-like"/>
    <property type="match status" value="1"/>
</dbReference>
<dbReference type="Pfam" id="PF14833">
    <property type="entry name" value="NAD_binding_11"/>
    <property type="match status" value="1"/>
</dbReference>
<proteinExistence type="predicted"/>
<organism evidence="4 5">
    <name type="scientific">Kitasatospora cinereorecta</name>
    <dbReference type="NCBI Taxonomy" id="285560"/>
    <lineage>
        <taxon>Bacteria</taxon>
        <taxon>Bacillati</taxon>
        <taxon>Actinomycetota</taxon>
        <taxon>Actinomycetes</taxon>
        <taxon>Kitasatosporales</taxon>
        <taxon>Streptomycetaceae</taxon>
        <taxon>Kitasatospora</taxon>
    </lineage>
</organism>
<dbReference type="InterPro" id="IPR013328">
    <property type="entry name" value="6PGD_dom2"/>
</dbReference>
<evidence type="ECO:0000313" key="5">
    <source>
        <dbReference type="Proteomes" id="UP001596066"/>
    </source>
</evidence>
<dbReference type="EMBL" id="JBHSOC010000078">
    <property type="protein sequence ID" value="MFC5645700.1"/>
    <property type="molecule type" value="Genomic_DNA"/>
</dbReference>
<gene>
    <name evidence="4" type="ORF">ACFPZF_30680</name>
</gene>
<dbReference type="GO" id="GO:0016491">
    <property type="term" value="F:oxidoreductase activity"/>
    <property type="evidence" value="ECO:0007669"/>
    <property type="project" value="UniProtKB-KW"/>
</dbReference>
<feature type="region of interest" description="Disordered" evidence="1">
    <location>
        <begin position="1"/>
        <end position="60"/>
    </location>
</feature>
<comment type="caution">
    <text evidence="4">The sequence shown here is derived from an EMBL/GenBank/DDBJ whole genome shotgun (WGS) entry which is preliminary data.</text>
</comment>
<dbReference type="PANTHER" id="PTHR43580">
    <property type="entry name" value="OXIDOREDUCTASE GLYR1-RELATED"/>
    <property type="match status" value="1"/>
</dbReference>
<keyword evidence="5" id="KW-1185">Reference proteome</keyword>
<dbReference type="PANTHER" id="PTHR43580:SF2">
    <property type="entry name" value="CYTOKINE-LIKE NUCLEAR FACTOR N-PAC"/>
    <property type="match status" value="1"/>
</dbReference>
<dbReference type="Gene3D" id="1.10.1040.10">
    <property type="entry name" value="N-(1-d-carboxylethyl)-l-norvaline Dehydrogenase, domain 2"/>
    <property type="match status" value="1"/>
</dbReference>
<dbReference type="InterPro" id="IPR036291">
    <property type="entry name" value="NAD(P)-bd_dom_sf"/>
</dbReference>
<protein>
    <submittedName>
        <fullName evidence="4">NAD(P)-dependent oxidoreductase</fullName>
        <ecNumber evidence="4">1.1.-.-</ecNumber>
    </submittedName>
</protein>
<accession>A0ABW0VNB8</accession>
<dbReference type="Gene3D" id="3.40.50.720">
    <property type="entry name" value="NAD(P)-binding Rossmann-like Domain"/>
    <property type="match status" value="1"/>
</dbReference>
<dbReference type="InterPro" id="IPR008927">
    <property type="entry name" value="6-PGluconate_DH-like_C_sf"/>
</dbReference>
<dbReference type="InterPro" id="IPR029154">
    <property type="entry name" value="HIBADH-like_NADP-bd"/>
</dbReference>
<dbReference type="Pfam" id="PF03446">
    <property type="entry name" value="NAD_binding_2"/>
    <property type="match status" value="1"/>
</dbReference>
<evidence type="ECO:0000259" key="2">
    <source>
        <dbReference type="Pfam" id="PF03446"/>
    </source>
</evidence>
<feature type="compositionally biased region" description="Low complexity" evidence="1">
    <location>
        <begin position="23"/>
        <end position="40"/>
    </location>
</feature>
<dbReference type="EC" id="1.1.-.-" evidence="4"/>
<dbReference type="SUPFAM" id="SSF51735">
    <property type="entry name" value="NAD(P)-binding Rossmann-fold domains"/>
    <property type="match status" value="1"/>
</dbReference>
<dbReference type="RefSeq" id="WP_380232177.1">
    <property type="nucleotide sequence ID" value="NZ_JBHSOC010000078.1"/>
</dbReference>